<dbReference type="InterPro" id="IPR019410">
    <property type="entry name" value="Methyltransf_16"/>
</dbReference>
<dbReference type="EMBL" id="QKWP01000336">
    <property type="protein sequence ID" value="RIB21901.1"/>
    <property type="molecule type" value="Genomic_DNA"/>
</dbReference>
<comment type="caution">
    <text evidence="1">The sequence shown here is derived from an EMBL/GenBank/DDBJ whole genome shotgun (WGS) entry which is preliminary data.</text>
</comment>
<dbReference type="SUPFAM" id="SSF53335">
    <property type="entry name" value="S-adenosyl-L-methionine-dependent methyltransferases"/>
    <property type="match status" value="1"/>
</dbReference>
<organism evidence="1 2">
    <name type="scientific">Gigaspora rosea</name>
    <dbReference type="NCBI Taxonomy" id="44941"/>
    <lineage>
        <taxon>Eukaryota</taxon>
        <taxon>Fungi</taxon>
        <taxon>Fungi incertae sedis</taxon>
        <taxon>Mucoromycota</taxon>
        <taxon>Glomeromycotina</taxon>
        <taxon>Glomeromycetes</taxon>
        <taxon>Diversisporales</taxon>
        <taxon>Gigasporaceae</taxon>
        <taxon>Gigaspora</taxon>
    </lineage>
</organism>
<sequence length="774" mass="87482">MMCKSISLVIFSISGNTIWFIKNSYISSTAGLFTTTILKKSWSIDRMSPSVYRNRKAGWRKFSGLEQIQKAYASGDYTTAIKFLDSLLNAGQNVNGEPGVSHEHIFLARAMCYQQLRDFRYVLADTKEVIRTITSQNNSFQSNGSLNGHNINYQSIDQYICYLLALWLRSLAYESLEKWELAKTDLELLKALILGKTIKGIVSGSNGVFSSLIPNMDPLIVLSKSSSPTINMHCVVERLRRMSDLVAKENSCRNSVTQAFRLIDDDSSAYSDLAKKFHYRLLLRRPLHPNIHLNMWYTMDLMFVSEMGLFKREDMYGVEGYSLEIKILEIGNGDALADFEIQVRPMSPEACEWSGLTSTDWAGVQSNGKGGLEFRIVPANSNNRSDTNNMFVSKGRNKKNYLNSNNIKKRFLYVYPKTKIISVNNSNNHYYDDDNNNMFINGSKTINRTCHVDEHLLVPLAIGPINLVDCHRHSDSCANHHTASGIAYIPADSQTVVSTNDPKFQISSSLLSSSHSWSPSSECPSQSSKCLWSTDEYIIHSYRAFFLPNGKHLIIKELWDVGIPGKVWDSAFVMVKMIREKILKDRKLLDGKKILDLSTGTGFVGLYLAAFMTSLKKRGIKNGVKTQVILTDLEHALNLIRDNYSLNEHILKVANNLSIEIKSLKWGDSSKAGQLGVIDYVLASDVVYEPDLFDYLIQTLVTVCTPGHTKIFLGYKRRGLTKEEERSFFSKLQSRFTMSLLPDLDNAEDEGQIYIYELSRVANQTFSLNYGITT</sequence>
<accession>A0A397VJ98</accession>
<evidence type="ECO:0000313" key="2">
    <source>
        <dbReference type="Proteomes" id="UP000266673"/>
    </source>
</evidence>
<gene>
    <name evidence="1" type="ORF">C2G38_1053381</name>
</gene>
<keyword evidence="2" id="KW-1185">Reference proteome</keyword>
<reference evidence="1 2" key="1">
    <citation type="submission" date="2018-06" db="EMBL/GenBank/DDBJ databases">
        <title>Comparative genomics reveals the genomic features of Rhizophagus irregularis, R. cerebriforme, R. diaphanum and Gigaspora rosea, and their symbiotic lifestyle signature.</title>
        <authorList>
            <person name="Morin E."/>
            <person name="San Clemente H."/>
            <person name="Chen E.C.H."/>
            <person name="De La Providencia I."/>
            <person name="Hainaut M."/>
            <person name="Kuo A."/>
            <person name="Kohler A."/>
            <person name="Murat C."/>
            <person name="Tang N."/>
            <person name="Roy S."/>
            <person name="Loubradou J."/>
            <person name="Henrissat B."/>
            <person name="Grigoriev I.V."/>
            <person name="Corradi N."/>
            <person name="Roux C."/>
            <person name="Martin F.M."/>
        </authorList>
    </citation>
    <scope>NUCLEOTIDE SEQUENCE [LARGE SCALE GENOMIC DNA]</scope>
    <source>
        <strain evidence="1 2">DAOM 194757</strain>
    </source>
</reference>
<dbReference type="InterPro" id="IPR029063">
    <property type="entry name" value="SAM-dependent_MTases_sf"/>
</dbReference>
<dbReference type="InterPro" id="IPR011990">
    <property type="entry name" value="TPR-like_helical_dom_sf"/>
</dbReference>
<dbReference type="AlphaFoldDB" id="A0A397VJ98"/>
<dbReference type="Gene3D" id="1.25.40.10">
    <property type="entry name" value="Tetratricopeptide repeat domain"/>
    <property type="match status" value="1"/>
</dbReference>
<proteinExistence type="predicted"/>
<dbReference type="GO" id="GO:0032259">
    <property type="term" value="P:methylation"/>
    <property type="evidence" value="ECO:0007669"/>
    <property type="project" value="UniProtKB-KW"/>
</dbReference>
<dbReference type="GO" id="GO:0008168">
    <property type="term" value="F:methyltransferase activity"/>
    <property type="evidence" value="ECO:0007669"/>
    <property type="project" value="UniProtKB-KW"/>
</dbReference>
<dbReference type="STRING" id="44941.A0A397VJ98"/>
<evidence type="ECO:0000313" key="1">
    <source>
        <dbReference type="EMBL" id="RIB21901.1"/>
    </source>
</evidence>
<dbReference type="Proteomes" id="UP000266673">
    <property type="component" value="Unassembled WGS sequence"/>
</dbReference>
<keyword evidence="1" id="KW-0808">Transferase</keyword>
<keyword evidence="1" id="KW-0489">Methyltransferase</keyword>
<dbReference type="Pfam" id="PF10294">
    <property type="entry name" value="Methyltransf_16"/>
    <property type="match status" value="1"/>
</dbReference>
<dbReference type="SUPFAM" id="SSF48452">
    <property type="entry name" value="TPR-like"/>
    <property type="match status" value="1"/>
</dbReference>
<name>A0A397VJ98_9GLOM</name>
<protein>
    <submittedName>
        <fullName evidence="1">Putative methyltransferase-domain-containing protein</fullName>
    </submittedName>
</protein>
<dbReference type="PANTHER" id="PTHR14614">
    <property type="entry name" value="HEPATOCELLULAR CARCINOMA-ASSOCIATED ANTIGEN"/>
    <property type="match status" value="1"/>
</dbReference>
<dbReference type="OrthoDB" id="407325at2759"/>
<dbReference type="Gene3D" id="3.40.50.150">
    <property type="entry name" value="Vaccinia Virus protein VP39"/>
    <property type="match status" value="1"/>
</dbReference>